<evidence type="ECO:0000313" key="2">
    <source>
        <dbReference type="Proteomes" id="UP000186922"/>
    </source>
</evidence>
<dbReference type="Proteomes" id="UP000186922">
    <property type="component" value="Unassembled WGS sequence"/>
</dbReference>
<gene>
    <name evidence="1" type="primary">RvY_10935-1</name>
    <name evidence="1" type="synonym">RvY_10935.1</name>
    <name evidence="1" type="ORF">RvY_10935</name>
</gene>
<proteinExistence type="predicted"/>
<sequence>MDIPYINGMALLRARKRFVTVSNHYGTENLPRIYGTDYSLEKLVLDECNVTGKTGDCIYDRSHGSSTGLRNGRFDNCGSGRCSFQQAKHCRAYHCR</sequence>
<reference evidence="1 2" key="1">
    <citation type="journal article" date="2016" name="Nat. Commun.">
        <title>Extremotolerant tardigrade genome and improved radiotolerance of human cultured cells by tardigrade-unique protein.</title>
        <authorList>
            <person name="Hashimoto T."/>
            <person name="Horikawa D.D."/>
            <person name="Saito Y."/>
            <person name="Kuwahara H."/>
            <person name="Kozuka-Hata H."/>
            <person name="Shin-I T."/>
            <person name="Minakuchi Y."/>
            <person name="Ohishi K."/>
            <person name="Motoyama A."/>
            <person name="Aizu T."/>
            <person name="Enomoto A."/>
            <person name="Kondo K."/>
            <person name="Tanaka S."/>
            <person name="Hara Y."/>
            <person name="Koshikawa S."/>
            <person name="Sagara H."/>
            <person name="Miura T."/>
            <person name="Yokobori S."/>
            <person name="Miyagawa K."/>
            <person name="Suzuki Y."/>
            <person name="Kubo T."/>
            <person name="Oyama M."/>
            <person name="Kohara Y."/>
            <person name="Fujiyama A."/>
            <person name="Arakawa K."/>
            <person name="Katayama T."/>
            <person name="Toyoda A."/>
            <person name="Kunieda T."/>
        </authorList>
    </citation>
    <scope>NUCLEOTIDE SEQUENCE [LARGE SCALE GENOMIC DNA]</scope>
    <source>
        <strain evidence="1 2">YOKOZUNA-1</strain>
    </source>
</reference>
<dbReference type="EMBL" id="BDGG01000005">
    <property type="protein sequence ID" value="GAV00021.1"/>
    <property type="molecule type" value="Genomic_DNA"/>
</dbReference>
<accession>A0A1D1VGG7</accession>
<keyword evidence="2" id="KW-1185">Reference proteome</keyword>
<evidence type="ECO:0000313" key="1">
    <source>
        <dbReference type="EMBL" id="GAV00021.1"/>
    </source>
</evidence>
<dbReference type="AlphaFoldDB" id="A0A1D1VGG7"/>
<name>A0A1D1VGG7_RAMVA</name>
<protein>
    <submittedName>
        <fullName evidence="1">Uncharacterized protein</fullName>
    </submittedName>
</protein>
<organism evidence="1 2">
    <name type="scientific">Ramazzottius varieornatus</name>
    <name type="common">Water bear</name>
    <name type="synonym">Tardigrade</name>
    <dbReference type="NCBI Taxonomy" id="947166"/>
    <lineage>
        <taxon>Eukaryota</taxon>
        <taxon>Metazoa</taxon>
        <taxon>Ecdysozoa</taxon>
        <taxon>Tardigrada</taxon>
        <taxon>Eutardigrada</taxon>
        <taxon>Parachela</taxon>
        <taxon>Hypsibioidea</taxon>
        <taxon>Ramazzottiidae</taxon>
        <taxon>Ramazzottius</taxon>
    </lineage>
</organism>
<comment type="caution">
    <text evidence="1">The sequence shown here is derived from an EMBL/GenBank/DDBJ whole genome shotgun (WGS) entry which is preliminary data.</text>
</comment>